<sequence length="80" mass="9416">MNKLYKEQSKAAFYYDAAFLCELKKNVYALSHRHSFVCDYRKINIYQSFIEDLQQPIVDLVDLVAAYGHQTTCKKTFQPD</sequence>
<organism evidence="1 2">
    <name type="scientific">Propionispira arboris</name>
    <dbReference type="NCBI Taxonomy" id="84035"/>
    <lineage>
        <taxon>Bacteria</taxon>
        <taxon>Bacillati</taxon>
        <taxon>Bacillota</taxon>
        <taxon>Negativicutes</taxon>
        <taxon>Selenomonadales</taxon>
        <taxon>Selenomonadaceae</taxon>
        <taxon>Propionispira</taxon>
    </lineage>
</organism>
<evidence type="ECO:0000313" key="1">
    <source>
        <dbReference type="EMBL" id="SEJ47241.1"/>
    </source>
</evidence>
<accession>A0A1H6Z191</accession>
<dbReference type="AlphaFoldDB" id="A0A1H6Z191"/>
<reference evidence="1 2" key="1">
    <citation type="submission" date="2016-10" db="EMBL/GenBank/DDBJ databases">
        <authorList>
            <person name="de Groot N.N."/>
        </authorList>
    </citation>
    <scope>NUCLEOTIDE SEQUENCE [LARGE SCALE GENOMIC DNA]</scope>
    <source>
        <strain evidence="1 2">DSM 2179</strain>
    </source>
</reference>
<proteinExistence type="predicted"/>
<dbReference type="EMBL" id="FNZK01000008">
    <property type="protein sequence ID" value="SEJ47241.1"/>
    <property type="molecule type" value="Genomic_DNA"/>
</dbReference>
<evidence type="ECO:0000313" key="2">
    <source>
        <dbReference type="Proteomes" id="UP000199662"/>
    </source>
</evidence>
<dbReference type="Proteomes" id="UP000199662">
    <property type="component" value="Unassembled WGS sequence"/>
</dbReference>
<gene>
    <name evidence="1" type="ORF">SAMN05660742_108107</name>
</gene>
<protein>
    <submittedName>
        <fullName evidence="1">Uncharacterized protein</fullName>
    </submittedName>
</protein>
<name>A0A1H6Z191_9FIRM</name>
<keyword evidence="2" id="KW-1185">Reference proteome</keyword>